<gene>
    <name evidence="2" type="ORF">GRF29_69g285791</name>
</gene>
<feature type="compositionally biased region" description="Low complexity" evidence="1">
    <location>
        <begin position="456"/>
        <end position="465"/>
    </location>
</feature>
<dbReference type="EMBL" id="WVTA01000006">
    <property type="protein sequence ID" value="KAK3208961.1"/>
    <property type="molecule type" value="Genomic_DNA"/>
</dbReference>
<dbReference type="GO" id="GO:0006368">
    <property type="term" value="P:transcription elongation by RNA polymerase II"/>
    <property type="evidence" value="ECO:0007669"/>
    <property type="project" value="InterPro"/>
</dbReference>
<sequence>MPPLLKKPLHPQNNRFQLRSPNPKVPRLNFPTVSANLLIPPPHAKPMDDSLQHGSMENRYAGYDCSEDFATVLVPVADAAHLFVGSGAFEHGFVGGEVDVAMGEFLGGEVLLEVAVEGVDCVGGSGLVVAGGADAVFLEVSSVAAAVLGGVEDGPSPKAIGSCQPPKTRDCTCPLGAIYYQRTKLQSSTHSATTTPVRQSSHPIPPEKRVASNMATINQAELEDPLFNLRLSISSGNAPILTNTPNPSAATDTVTDLAQATHISFNEPTLQGARHKVFELTTPTRYAPDDKPIDLRSIYFAWLNKDAAVFEYIAAVQSLNEDLPTGAGGSVVNLNNAQKIELLSWLNGEVETSENIKPLESASATAAAGDAAAIAGGKGVPIQQGATSAGGQKMMDARLLQIYDGERRMGDHNTALRGTKPIDFSPYRKIASAFLRSSAQKKDPIPHSLPTNLKKPPAASNNPSSSSPPPHPPSSACRT</sequence>
<feature type="region of interest" description="Disordered" evidence="1">
    <location>
        <begin position="1"/>
        <end position="23"/>
    </location>
</feature>
<feature type="region of interest" description="Disordered" evidence="1">
    <location>
        <begin position="435"/>
        <end position="479"/>
    </location>
</feature>
<dbReference type="GO" id="GO:0016593">
    <property type="term" value="C:Cdc73/Paf1 complex"/>
    <property type="evidence" value="ECO:0007669"/>
    <property type="project" value="InterPro"/>
</dbReference>
<organism evidence="2 3">
    <name type="scientific">Pseudopithomyces chartarum</name>
    <dbReference type="NCBI Taxonomy" id="1892770"/>
    <lineage>
        <taxon>Eukaryota</taxon>
        <taxon>Fungi</taxon>
        <taxon>Dikarya</taxon>
        <taxon>Ascomycota</taxon>
        <taxon>Pezizomycotina</taxon>
        <taxon>Dothideomycetes</taxon>
        <taxon>Pleosporomycetidae</taxon>
        <taxon>Pleosporales</taxon>
        <taxon>Massarineae</taxon>
        <taxon>Didymosphaeriaceae</taxon>
        <taxon>Pseudopithomyces</taxon>
    </lineage>
</organism>
<dbReference type="Proteomes" id="UP001280581">
    <property type="component" value="Unassembled WGS sequence"/>
</dbReference>
<accession>A0AAN6LXG7</accession>
<dbReference type="GO" id="GO:0000993">
    <property type="term" value="F:RNA polymerase II complex binding"/>
    <property type="evidence" value="ECO:0007669"/>
    <property type="project" value="TreeGrafter"/>
</dbReference>
<comment type="caution">
    <text evidence="2">The sequence shown here is derived from an EMBL/GenBank/DDBJ whole genome shotgun (WGS) entry which is preliminary data.</text>
</comment>
<protein>
    <submittedName>
        <fullName evidence="2">Uncharacterized protein</fullName>
    </submittedName>
</protein>
<name>A0AAN6LXG7_9PLEO</name>
<reference evidence="2 3" key="1">
    <citation type="submission" date="2021-02" db="EMBL/GenBank/DDBJ databases">
        <title>Genome assembly of Pseudopithomyces chartarum.</title>
        <authorList>
            <person name="Jauregui R."/>
            <person name="Singh J."/>
            <person name="Voisey C."/>
        </authorList>
    </citation>
    <scope>NUCLEOTIDE SEQUENCE [LARGE SCALE GENOMIC DNA]</scope>
    <source>
        <strain evidence="2 3">AGR01</strain>
    </source>
</reference>
<feature type="compositionally biased region" description="Polar residues" evidence="1">
    <location>
        <begin position="188"/>
        <end position="202"/>
    </location>
</feature>
<evidence type="ECO:0000256" key="1">
    <source>
        <dbReference type="SAM" id="MobiDB-lite"/>
    </source>
</evidence>
<proteinExistence type="predicted"/>
<dbReference type="GO" id="GO:0032968">
    <property type="term" value="P:positive regulation of transcription elongation by RNA polymerase II"/>
    <property type="evidence" value="ECO:0007669"/>
    <property type="project" value="TreeGrafter"/>
</dbReference>
<feature type="compositionally biased region" description="Polar residues" evidence="1">
    <location>
        <begin position="11"/>
        <end position="20"/>
    </location>
</feature>
<dbReference type="AlphaFoldDB" id="A0AAN6LXG7"/>
<keyword evidence="3" id="KW-1185">Reference proteome</keyword>
<dbReference type="PANTHER" id="PTHR12466:SF8">
    <property type="entry name" value="PARAFIBROMIN"/>
    <property type="match status" value="1"/>
</dbReference>
<dbReference type="InterPro" id="IPR007852">
    <property type="entry name" value="Cdc73/Parafibromin"/>
</dbReference>
<evidence type="ECO:0000313" key="3">
    <source>
        <dbReference type="Proteomes" id="UP001280581"/>
    </source>
</evidence>
<evidence type="ECO:0000313" key="2">
    <source>
        <dbReference type="EMBL" id="KAK3208961.1"/>
    </source>
</evidence>
<dbReference type="PANTHER" id="PTHR12466">
    <property type="entry name" value="CDC73 DOMAIN PROTEIN"/>
    <property type="match status" value="1"/>
</dbReference>
<feature type="region of interest" description="Disordered" evidence="1">
    <location>
        <begin position="188"/>
        <end position="207"/>
    </location>
</feature>